<dbReference type="EC" id="1.14.13.59" evidence="4"/>
<keyword evidence="8" id="KW-0521">NADP</keyword>
<evidence type="ECO:0000256" key="8">
    <source>
        <dbReference type="ARBA" id="ARBA00022857"/>
    </source>
</evidence>
<comment type="catalytic activity">
    <reaction evidence="15">
        <text>L-lysine + NADPH + O2 = N(6)-hydroxy-L-lysine + NADP(+) + H2O</text>
        <dbReference type="Rhea" id="RHEA:23228"/>
        <dbReference type="ChEBI" id="CHEBI:15377"/>
        <dbReference type="ChEBI" id="CHEBI:15379"/>
        <dbReference type="ChEBI" id="CHEBI:32551"/>
        <dbReference type="ChEBI" id="CHEBI:57783"/>
        <dbReference type="ChEBI" id="CHEBI:57820"/>
        <dbReference type="ChEBI" id="CHEBI:58349"/>
        <dbReference type="EC" id="1.14.13.59"/>
    </reaction>
</comment>
<comment type="pathway">
    <text evidence="2">Siderophore biosynthesis.</text>
</comment>
<keyword evidence="7" id="KW-0274">FAD</keyword>
<dbReference type="EMBL" id="JAVREH010000008">
    <property type="protein sequence ID" value="MDT0261438.1"/>
    <property type="molecule type" value="Genomic_DNA"/>
</dbReference>
<evidence type="ECO:0000256" key="5">
    <source>
        <dbReference type="ARBA" id="ARBA00016406"/>
    </source>
</evidence>
<evidence type="ECO:0000256" key="3">
    <source>
        <dbReference type="ARBA" id="ARBA00007588"/>
    </source>
</evidence>
<evidence type="ECO:0000256" key="2">
    <source>
        <dbReference type="ARBA" id="ARBA00004924"/>
    </source>
</evidence>
<dbReference type="InterPro" id="IPR036188">
    <property type="entry name" value="FAD/NAD-bd_sf"/>
</dbReference>
<name>A0ABU2J8Y2_9ACTN</name>
<proteinExistence type="inferred from homology"/>
<sequence length="432" mass="48191">MVAVGYGPANLALAIALDELPQPPRAVYLEASTQPRWQSNMLLPGSDIQHNPIRDLVSLRNPRSRYSFINFLFEHDRLIEHLNLPVAFPFRSEYTEYIDWVRNTVPADVRYGARVSAVRRSEELPGGYRVELADGQHLTARAISLGPGRTPLIPDEFAGLDGPRIFHLTRYLAAIEALDLGRDAQVAVIGASQSAVELTLDLTNRLPAGRVHLVARSWSLRAKDHSPFSEEIYFPAFTDRYFTASEGDRGLLDSFTRPTNYSAADLDVLERLYLQMYEDRVLGRRRVELLGESHVVRVEPRDNQVELTLVGPGDGSPRVVLADAVVLATGFRDMGRGSRHEPHHPLLTEVADDFAWTDSGYLQVERDYRLQPRPGLDLGPVYLNGLCESTHGIGDAGSFSLLSVRAQTIASSLLTELRRLENQQPLLPSLIN</sequence>
<dbReference type="InterPro" id="IPR025700">
    <property type="entry name" value="Lys/Orn_oxygenase"/>
</dbReference>
<evidence type="ECO:0000256" key="10">
    <source>
        <dbReference type="ARBA" id="ARBA00023033"/>
    </source>
</evidence>
<dbReference type="Gene3D" id="3.50.50.60">
    <property type="entry name" value="FAD/NAD(P)-binding domain"/>
    <property type="match status" value="1"/>
</dbReference>
<dbReference type="SUPFAM" id="SSF51905">
    <property type="entry name" value="FAD/NAD(P)-binding domain"/>
    <property type="match status" value="1"/>
</dbReference>
<evidence type="ECO:0000256" key="9">
    <source>
        <dbReference type="ARBA" id="ARBA00023002"/>
    </source>
</evidence>
<evidence type="ECO:0000313" key="17">
    <source>
        <dbReference type="Proteomes" id="UP001183176"/>
    </source>
</evidence>
<gene>
    <name evidence="16" type="ORF">RM423_08520</name>
</gene>
<dbReference type="RefSeq" id="WP_311422594.1">
    <property type="nucleotide sequence ID" value="NZ_JAVREH010000008.1"/>
</dbReference>
<protein>
    <recommendedName>
        <fullName evidence="5">L-lysine N6-monooxygenase MbtG</fullName>
        <ecNumber evidence="4">1.14.13.59</ecNumber>
    </recommendedName>
    <alternativeName>
        <fullName evidence="14">Lysine 6-N-hydroxylase</fullName>
    </alternativeName>
    <alternativeName>
        <fullName evidence="13">Lysine N6-hydroxylase</fullName>
    </alternativeName>
    <alternativeName>
        <fullName evidence="11">Lysine-N-oxygenase</fullName>
    </alternativeName>
    <alternativeName>
        <fullName evidence="12">Mycobactin synthase protein G</fullName>
    </alternativeName>
</protein>
<organism evidence="16 17">
    <name type="scientific">Jatrophihabitans lederbergiae</name>
    <dbReference type="NCBI Taxonomy" id="3075547"/>
    <lineage>
        <taxon>Bacteria</taxon>
        <taxon>Bacillati</taxon>
        <taxon>Actinomycetota</taxon>
        <taxon>Actinomycetes</taxon>
        <taxon>Jatrophihabitantales</taxon>
        <taxon>Jatrophihabitantaceae</taxon>
        <taxon>Jatrophihabitans</taxon>
    </lineage>
</organism>
<evidence type="ECO:0000313" key="16">
    <source>
        <dbReference type="EMBL" id="MDT0261438.1"/>
    </source>
</evidence>
<dbReference type="PANTHER" id="PTHR42802">
    <property type="entry name" value="MONOOXYGENASE"/>
    <property type="match status" value="1"/>
</dbReference>
<keyword evidence="17" id="KW-1185">Reference proteome</keyword>
<evidence type="ECO:0000256" key="1">
    <source>
        <dbReference type="ARBA" id="ARBA00001974"/>
    </source>
</evidence>
<comment type="caution">
    <text evidence="16">The sequence shown here is derived from an EMBL/GenBank/DDBJ whole genome shotgun (WGS) entry which is preliminary data.</text>
</comment>
<keyword evidence="9" id="KW-0560">Oxidoreductase</keyword>
<evidence type="ECO:0000256" key="14">
    <source>
        <dbReference type="ARBA" id="ARBA00032738"/>
    </source>
</evidence>
<comment type="cofactor">
    <cofactor evidence="1">
        <name>FAD</name>
        <dbReference type="ChEBI" id="CHEBI:57692"/>
    </cofactor>
</comment>
<keyword evidence="10 16" id="KW-0503">Monooxygenase</keyword>
<dbReference type="Pfam" id="PF13434">
    <property type="entry name" value="Lys_Orn_oxgnase"/>
    <property type="match status" value="1"/>
</dbReference>
<accession>A0ABU2J8Y2</accession>
<evidence type="ECO:0000256" key="15">
    <source>
        <dbReference type="ARBA" id="ARBA00048407"/>
    </source>
</evidence>
<evidence type="ECO:0000256" key="4">
    <source>
        <dbReference type="ARBA" id="ARBA00013076"/>
    </source>
</evidence>
<dbReference type="GO" id="GO:0004497">
    <property type="term" value="F:monooxygenase activity"/>
    <property type="evidence" value="ECO:0007669"/>
    <property type="project" value="UniProtKB-KW"/>
</dbReference>
<keyword evidence="6" id="KW-0285">Flavoprotein</keyword>
<reference evidence="17" key="1">
    <citation type="submission" date="2023-07" db="EMBL/GenBank/DDBJ databases">
        <title>30 novel species of actinomycetes from the DSMZ collection.</title>
        <authorList>
            <person name="Nouioui I."/>
        </authorList>
    </citation>
    <scope>NUCLEOTIDE SEQUENCE [LARGE SCALE GENOMIC DNA]</scope>
    <source>
        <strain evidence="17">DSM 44399</strain>
    </source>
</reference>
<comment type="similarity">
    <text evidence="3">Belongs to the lysine N(6)-hydroxylase/L-ornithine N(5)-oxygenase family.</text>
</comment>
<evidence type="ECO:0000256" key="11">
    <source>
        <dbReference type="ARBA" id="ARBA00029939"/>
    </source>
</evidence>
<dbReference type="PANTHER" id="PTHR42802:SF1">
    <property type="entry name" value="L-ORNITHINE N(5)-MONOOXYGENASE"/>
    <property type="match status" value="1"/>
</dbReference>
<dbReference type="Proteomes" id="UP001183176">
    <property type="component" value="Unassembled WGS sequence"/>
</dbReference>
<evidence type="ECO:0000256" key="12">
    <source>
        <dbReference type="ARBA" id="ARBA00031158"/>
    </source>
</evidence>
<evidence type="ECO:0000256" key="7">
    <source>
        <dbReference type="ARBA" id="ARBA00022827"/>
    </source>
</evidence>
<evidence type="ECO:0000256" key="6">
    <source>
        <dbReference type="ARBA" id="ARBA00022630"/>
    </source>
</evidence>
<evidence type="ECO:0000256" key="13">
    <source>
        <dbReference type="ARBA" id="ARBA00032493"/>
    </source>
</evidence>